<accession>A0A6C0K6K1</accession>
<proteinExistence type="predicted"/>
<protein>
    <submittedName>
        <fullName evidence="1">Uncharacterized protein</fullName>
    </submittedName>
</protein>
<dbReference type="EMBL" id="MN740809">
    <property type="protein sequence ID" value="QHU12706.1"/>
    <property type="molecule type" value="Genomic_DNA"/>
</dbReference>
<reference evidence="1" key="1">
    <citation type="journal article" date="2020" name="Nature">
        <title>Giant virus diversity and host interactions through global metagenomics.</title>
        <authorList>
            <person name="Schulz F."/>
            <person name="Roux S."/>
            <person name="Paez-Espino D."/>
            <person name="Jungbluth S."/>
            <person name="Walsh D.A."/>
            <person name="Denef V.J."/>
            <person name="McMahon K.D."/>
            <person name="Konstantinidis K.T."/>
            <person name="Eloe-Fadrosh E.A."/>
            <person name="Kyrpides N.C."/>
            <person name="Woyke T."/>
        </authorList>
    </citation>
    <scope>NUCLEOTIDE SEQUENCE</scope>
    <source>
        <strain evidence="1">GVMAG-S-1101172-89</strain>
    </source>
</reference>
<name>A0A6C0K6K1_9ZZZZ</name>
<organism evidence="1">
    <name type="scientific">viral metagenome</name>
    <dbReference type="NCBI Taxonomy" id="1070528"/>
    <lineage>
        <taxon>unclassified sequences</taxon>
        <taxon>metagenomes</taxon>
        <taxon>organismal metagenomes</taxon>
    </lineage>
</organism>
<evidence type="ECO:0000313" key="1">
    <source>
        <dbReference type="EMBL" id="QHU12706.1"/>
    </source>
</evidence>
<dbReference type="AlphaFoldDB" id="A0A6C0K6K1"/>
<sequence>MDVLEEGKRGAFFHETGDPNQCQCYAGCTRRSLPGQAFCQVHLHNCHRVSPLTGAEPKYEPKRWNLNNKFKNTHNCFAYAMNIYDKRQVTRCKGKNCDISFHQPGEASGYRKFSDRNPKTCPNLIARVIGDNSTIVMSDFTSKCPQYTSKIAIIIDENNDYHFLRQDSNKFWSHKPGARDVTNLDALGHRIWDPKLAYYNYTDRPNNELNYDVFCSYMCVPRDRPLYLKATGGGRKRVEPFRTKHTRRLRRHA</sequence>